<dbReference type="Proteomes" id="UP001268089">
    <property type="component" value="Unassembled WGS sequence"/>
</dbReference>
<comment type="caution">
    <text evidence="2">The sequence shown here is derived from an EMBL/GenBank/DDBJ whole genome shotgun (WGS) entry which is preliminary data.</text>
</comment>
<gene>
    <name evidence="2" type="ORF">J2X15_003081</name>
</gene>
<sequence>MVKRLAPAFLIPALCALAASIAHAGCSRPMNVPMSATGQSVMIADNEITGIYPELLQSLAKEGCEFILTAVPRARQELMFETGKADLLIPASKTPRRDELGIFVPLIRSRATVISIDNKRPPLKTAYELLERKDTRVVLVRGFDYGVPYQELMEALAKQNRLLLESDPIAVARVLKANPGDVTIMAPNIFTGAIQDDPRVSDLADKLRLEPINELPWGESGVYLSRATLNKEDTATLLTILNRASQSGAVWKSFQTYYPANVLKESIKPRDAK</sequence>
<organism evidence="2 3">
    <name type="scientific">Rhodoferax saidenbachensis</name>
    <dbReference type="NCBI Taxonomy" id="1484693"/>
    <lineage>
        <taxon>Bacteria</taxon>
        <taxon>Pseudomonadati</taxon>
        <taxon>Pseudomonadota</taxon>
        <taxon>Betaproteobacteria</taxon>
        <taxon>Burkholderiales</taxon>
        <taxon>Comamonadaceae</taxon>
        <taxon>Rhodoferax</taxon>
    </lineage>
</organism>
<protein>
    <submittedName>
        <fullName evidence="2">Polar amino acid transport system substrate-binding protein</fullName>
    </submittedName>
</protein>
<keyword evidence="1" id="KW-0732">Signal</keyword>
<reference evidence="2 3" key="1">
    <citation type="submission" date="2023-07" db="EMBL/GenBank/DDBJ databases">
        <title>Sorghum-associated microbial communities from plants grown in Nebraska, USA.</title>
        <authorList>
            <person name="Schachtman D."/>
        </authorList>
    </citation>
    <scope>NUCLEOTIDE SEQUENCE [LARGE SCALE GENOMIC DNA]</scope>
    <source>
        <strain evidence="2 3">BE308</strain>
    </source>
</reference>
<dbReference type="SUPFAM" id="SSF53850">
    <property type="entry name" value="Periplasmic binding protein-like II"/>
    <property type="match status" value="1"/>
</dbReference>
<dbReference type="EMBL" id="JAVDXO010000007">
    <property type="protein sequence ID" value="MDR7307777.1"/>
    <property type="molecule type" value="Genomic_DNA"/>
</dbReference>
<name>A0ABU1ZQH2_9BURK</name>
<accession>A0ABU1ZQH2</accession>
<dbReference type="RefSeq" id="WP_310344265.1">
    <property type="nucleotide sequence ID" value="NZ_JAVDXO010000007.1"/>
</dbReference>
<evidence type="ECO:0000313" key="2">
    <source>
        <dbReference type="EMBL" id="MDR7307777.1"/>
    </source>
</evidence>
<feature type="chain" id="PRO_5045450178" evidence="1">
    <location>
        <begin position="25"/>
        <end position="273"/>
    </location>
</feature>
<feature type="signal peptide" evidence="1">
    <location>
        <begin position="1"/>
        <end position="24"/>
    </location>
</feature>
<dbReference type="Gene3D" id="3.40.190.10">
    <property type="entry name" value="Periplasmic binding protein-like II"/>
    <property type="match status" value="2"/>
</dbReference>
<proteinExistence type="predicted"/>
<keyword evidence="3" id="KW-1185">Reference proteome</keyword>
<evidence type="ECO:0000313" key="3">
    <source>
        <dbReference type="Proteomes" id="UP001268089"/>
    </source>
</evidence>
<evidence type="ECO:0000256" key="1">
    <source>
        <dbReference type="SAM" id="SignalP"/>
    </source>
</evidence>